<dbReference type="Ensembl" id="ENSCCRT00015120319.1">
    <property type="protein sequence ID" value="ENSCCRP00015116627.1"/>
    <property type="gene ID" value="ENSCCRG00015046056.1"/>
</dbReference>
<dbReference type="InterPro" id="IPR035500">
    <property type="entry name" value="NHR-like_dom_sf"/>
</dbReference>
<evidence type="ECO:0000259" key="10">
    <source>
        <dbReference type="PROSITE" id="PS51030"/>
    </source>
</evidence>
<dbReference type="Pfam" id="PF00105">
    <property type="entry name" value="zf-C4"/>
    <property type="match status" value="1"/>
</dbReference>
<feature type="domain" description="Nuclear receptor" evidence="10">
    <location>
        <begin position="126"/>
        <end position="201"/>
    </location>
</feature>
<evidence type="ECO:0000256" key="1">
    <source>
        <dbReference type="ARBA" id="ARBA00022723"/>
    </source>
</evidence>
<proteinExistence type="inferred from homology"/>
<keyword evidence="1 9" id="KW-0479">Metal-binding</keyword>
<feature type="domain" description="NR LBD" evidence="11">
    <location>
        <begin position="252"/>
        <end position="452"/>
    </location>
</feature>
<evidence type="ECO:0000256" key="3">
    <source>
        <dbReference type="ARBA" id="ARBA00022833"/>
    </source>
</evidence>
<sequence>MREGTDPEMSMSVSGYLSASDTYDITEPPQYYDVLVDPLSCSYQEPDLQSPLYGQQPFSHVNVQFSMYGAPNAQACNPPYPYSHQCSEFTCEPDMEVQSPTRGSIVGLPVLKRPRMGHGARVKGQDELCVVCGDKASGYHYNALTCEGCKGFFRRSVTKKAVYRCKSGGSCEMDMYMRRKCQDCRLRKCRAVGMLAECLLTEVQCQSKRLRKGSKYRGHNVSTGRAEDEYSESRSVSSTSRFTTRVSGFSREQRCILNRIVEAYRRYIIQDNTHCRVPLWSCLTNNIDLTPPQTEKLLQFLRSVPGFELLDGSDQNTLLSSSSVEVMFLLLAQQFSENPTSVSNGLNDEFLRSMVNFLHSMVTIAVTEAEYALLTATAVLCSDRPSLRAVGCVENLQEFILELLSRACCCCSQGTAQDPRRFARLLGRLTELRTLRHNHLTLLPQQPWDMQP</sequence>
<keyword evidence="6 9" id="KW-0804">Transcription</keyword>
<evidence type="ECO:0000313" key="13">
    <source>
        <dbReference type="Proteomes" id="UP000694700"/>
    </source>
</evidence>
<dbReference type="GO" id="GO:0000122">
    <property type="term" value="P:negative regulation of transcription by RNA polymerase II"/>
    <property type="evidence" value="ECO:0007669"/>
    <property type="project" value="TreeGrafter"/>
</dbReference>
<reference evidence="12" key="1">
    <citation type="submission" date="2025-08" db="UniProtKB">
        <authorList>
            <consortium name="Ensembl"/>
        </authorList>
    </citation>
    <scope>IDENTIFICATION</scope>
</reference>
<dbReference type="PRINTS" id="PR00047">
    <property type="entry name" value="STROIDFINGER"/>
</dbReference>
<dbReference type="GO" id="GO:0030154">
    <property type="term" value="P:cell differentiation"/>
    <property type="evidence" value="ECO:0007669"/>
    <property type="project" value="TreeGrafter"/>
</dbReference>
<protein>
    <submittedName>
        <fullName evidence="12">Nuclear receptor subfamily 1, group H, member 5</fullName>
    </submittedName>
</protein>
<dbReference type="GO" id="GO:0004879">
    <property type="term" value="F:nuclear receptor activity"/>
    <property type="evidence" value="ECO:0007669"/>
    <property type="project" value="TreeGrafter"/>
</dbReference>
<dbReference type="PANTHER" id="PTHR24082">
    <property type="entry name" value="NUCLEAR HORMONE RECEPTOR"/>
    <property type="match status" value="1"/>
</dbReference>
<evidence type="ECO:0000313" key="12">
    <source>
        <dbReference type="Ensembl" id="ENSCCRP00015116627.1"/>
    </source>
</evidence>
<dbReference type="Proteomes" id="UP000694700">
    <property type="component" value="Unplaced"/>
</dbReference>
<dbReference type="SMART" id="SM00399">
    <property type="entry name" value="ZnF_C4"/>
    <property type="match status" value="1"/>
</dbReference>
<keyword evidence="2 9" id="KW-0863">Zinc-finger</keyword>
<evidence type="ECO:0000256" key="5">
    <source>
        <dbReference type="ARBA" id="ARBA00023125"/>
    </source>
</evidence>
<dbReference type="GO" id="GO:0008270">
    <property type="term" value="F:zinc ion binding"/>
    <property type="evidence" value="ECO:0007669"/>
    <property type="project" value="UniProtKB-KW"/>
</dbReference>
<dbReference type="Gene3D" id="1.10.565.10">
    <property type="entry name" value="Retinoid X Receptor"/>
    <property type="match status" value="1"/>
</dbReference>
<dbReference type="InterPro" id="IPR013088">
    <property type="entry name" value="Znf_NHR/GATA"/>
</dbReference>
<keyword evidence="3 9" id="KW-0862">Zinc</keyword>
<dbReference type="Pfam" id="PF00104">
    <property type="entry name" value="Hormone_recep"/>
    <property type="match status" value="1"/>
</dbReference>
<dbReference type="InterPro" id="IPR050234">
    <property type="entry name" value="Nuclear_hormone_rcpt_NR1"/>
</dbReference>
<dbReference type="InterPro" id="IPR000536">
    <property type="entry name" value="Nucl_hrmn_rcpt_lig-bd"/>
</dbReference>
<dbReference type="SUPFAM" id="SSF48508">
    <property type="entry name" value="Nuclear receptor ligand-binding domain"/>
    <property type="match status" value="1"/>
</dbReference>
<dbReference type="Gene3D" id="3.30.50.10">
    <property type="entry name" value="Erythroid Transcription Factor GATA-1, subunit A"/>
    <property type="match status" value="1"/>
</dbReference>
<dbReference type="PANTHER" id="PTHR24082:SF507">
    <property type="entry name" value="BILE ACID RECEPTOR-RELATED"/>
    <property type="match status" value="1"/>
</dbReference>
<dbReference type="SUPFAM" id="SSF57716">
    <property type="entry name" value="Glucocorticoid receptor-like (DNA-binding domain)"/>
    <property type="match status" value="1"/>
</dbReference>
<evidence type="ECO:0000256" key="8">
    <source>
        <dbReference type="ARBA" id="ARBA00023242"/>
    </source>
</evidence>
<evidence type="ECO:0000256" key="2">
    <source>
        <dbReference type="ARBA" id="ARBA00022771"/>
    </source>
</evidence>
<evidence type="ECO:0000256" key="6">
    <source>
        <dbReference type="ARBA" id="ARBA00023163"/>
    </source>
</evidence>
<dbReference type="InterPro" id="IPR001723">
    <property type="entry name" value="Nuclear_hrmn_rcpt"/>
</dbReference>
<comment type="similarity">
    <text evidence="9">Belongs to the nuclear hormone receptor family.</text>
</comment>
<evidence type="ECO:0000259" key="11">
    <source>
        <dbReference type="PROSITE" id="PS51843"/>
    </source>
</evidence>
<dbReference type="GO" id="GO:0050728">
    <property type="term" value="P:negative regulation of inflammatory response"/>
    <property type="evidence" value="ECO:0007669"/>
    <property type="project" value="TreeGrafter"/>
</dbReference>
<dbReference type="FunFam" id="3.30.50.10:FF:000031">
    <property type="entry name" value="Ecdysone receptor A1"/>
    <property type="match status" value="1"/>
</dbReference>
<dbReference type="PROSITE" id="PS51843">
    <property type="entry name" value="NR_LBD"/>
    <property type="match status" value="1"/>
</dbReference>
<dbReference type="PROSITE" id="PS51030">
    <property type="entry name" value="NUCLEAR_REC_DBD_2"/>
    <property type="match status" value="1"/>
</dbReference>
<keyword evidence="8 9" id="KW-0539">Nucleus</keyword>
<dbReference type="GO" id="GO:0090575">
    <property type="term" value="C:RNA polymerase II transcription regulator complex"/>
    <property type="evidence" value="ECO:0007669"/>
    <property type="project" value="TreeGrafter"/>
</dbReference>
<accession>A0A8C2B8B0</accession>
<evidence type="ECO:0000256" key="9">
    <source>
        <dbReference type="RuleBase" id="RU004334"/>
    </source>
</evidence>
<organism evidence="12 13">
    <name type="scientific">Cyprinus carpio</name>
    <name type="common">Common carp</name>
    <dbReference type="NCBI Taxonomy" id="7962"/>
    <lineage>
        <taxon>Eukaryota</taxon>
        <taxon>Metazoa</taxon>
        <taxon>Chordata</taxon>
        <taxon>Craniata</taxon>
        <taxon>Vertebrata</taxon>
        <taxon>Euteleostomi</taxon>
        <taxon>Actinopterygii</taxon>
        <taxon>Neopterygii</taxon>
        <taxon>Teleostei</taxon>
        <taxon>Ostariophysi</taxon>
        <taxon>Cypriniformes</taxon>
        <taxon>Cyprinidae</taxon>
        <taxon>Cyprininae</taxon>
        <taxon>Cyprinus</taxon>
    </lineage>
</organism>
<comment type="subcellular location">
    <subcellularLocation>
        <location evidence="9">Nucleus</location>
    </subcellularLocation>
</comment>
<evidence type="ECO:0000256" key="4">
    <source>
        <dbReference type="ARBA" id="ARBA00023015"/>
    </source>
</evidence>
<dbReference type="PROSITE" id="PS00031">
    <property type="entry name" value="NUCLEAR_REC_DBD_1"/>
    <property type="match status" value="1"/>
</dbReference>
<dbReference type="PRINTS" id="PR00398">
    <property type="entry name" value="STRDHORMONER"/>
</dbReference>
<dbReference type="SMART" id="SM00430">
    <property type="entry name" value="HOLI"/>
    <property type="match status" value="1"/>
</dbReference>
<keyword evidence="4 9" id="KW-0805">Transcription regulation</keyword>
<evidence type="ECO:0000256" key="7">
    <source>
        <dbReference type="ARBA" id="ARBA00023170"/>
    </source>
</evidence>
<keyword evidence="7 9" id="KW-0675">Receptor</keyword>
<keyword evidence="5 9" id="KW-0238">DNA-binding</keyword>
<dbReference type="GO" id="GO:0045944">
    <property type="term" value="P:positive regulation of transcription by RNA polymerase II"/>
    <property type="evidence" value="ECO:0007669"/>
    <property type="project" value="TreeGrafter"/>
</dbReference>
<dbReference type="InterPro" id="IPR001628">
    <property type="entry name" value="Znf_hrmn_rcpt"/>
</dbReference>
<dbReference type="GO" id="GO:0000978">
    <property type="term" value="F:RNA polymerase II cis-regulatory region sequence-specific DNA binding"/>
    <property type="evidence" value="ECO:0007669"/>
    <property type="project" value="TreeGrafter"/>
</dbReference>
<name>A0A8C2B8B0_CYPCA</name>
<dbReference type="AlphaFoldDB" id="A0A8C2B8B0"/>